<feature type="repeat" description="CXXCXGXG motif" evidence="9">
    <location>
        <begin position="144"/>
        <end position="151"/>
    </location>
</feature>
<feature type="binding site" evidence="9">
    <location>
        <position position="200"/>
    </location>
    <ligand>
        <name>Zn(2+)</name>
        <dbReference type="ChEBI" id="CHEBI:29105"/>
        <label>1</label>
    </ligand>
</feature>
<dbReference type="CDD" id="cd10747">
    <property type="entry name" value="DnaJ_C"/>
    <property type="match status" value="1"/>
</dbReference>
<dbReference type="PROSITE" id="PS50076">
    <property type="entry name" value="DNAJ_2"/>
    <property type="match status" value="1"/>
</dbReference>
<keyword evidence="7 9" id="KW-0346">Stress response</keyword>
<evidence type="ECO:0000256" key="6">
    <source>
        <dbReference type="ARBA" id="ARBA00022833"/>
    </source>
</evidence>
<keyword evidence="3 9" id="KW-0479">Metal-binding</keyword>
<dbReference type="InterPro" id="IPR018253">
    <property type="entry name" value="DnaJ_domain_CS"/>
</dbReference>
<dbReference type="CDD" id="cd06257">
    <property type="entry name" value="DnaJ"/>
    <property type="match status" value="1"/>
</dbReference>
<comment type="subunit">
    <text evidence="9">Homodimer.</text>
</comment>
<evidence type="ECO:0000256" key="5">
    <source>
        <dbReference type="ARBA" id="ARBA00022771"/>
    </source>
</evidence>
<dbReference type="SMART" id="SM00271">
    <property type="entry name" value="DnaJ"/>
    <property type="match status" value="1"/>
</dbReference>
<keyword evidence="14" id="KW-1185">Reference proteome</keyword>
<proteinExistence type="inferred from homology"/>
<dbReference type="SUPFAM" id="SSF46565">
    <property type="entry name" value="Chaperone J-domain"/>
    <property type="match status" value="1"/>
</dbReference>
<dbReference type="Proteomes" id="UP001241056">
    <property type="component" value="Unassembled WGS sequence"/>
</dbReference>
<dbReference type="HAMAP" id="MF_01152">
    <property type="entry name" value="DnaJ"/>
    <property type="match status" value="1"/>
</dbReference>
<evidence type="ECO:0000259" key="11">
    <source>
        <dbReference type="PROSITE" id="PS50076"/>
    </source>
</evidence>
<feature type="domain" description="CR-type" evidence="12">
    <location>
        <begin position="131"/>
        <end position="209"/>
    </location>
</feature>
<dbReference type="PRINTS" id="PR00625">
    <property type="entry name" value="JDOMAIN"/>
</dbReference>
<comment type="cofactor">
    <cofactor evidence="9">
        <name>Zn(2+)</name>
        <dbReference type="ChEBI" id="CHEBI:29105"/>
    </cofactor>
    <text evidence="9">Binds 2 Zn(2+) ions per monomer.</text>
</comment>
<dbReference type="Gene3D" id="2.10.230.10">
    <property type="entry name" value="Heat shock protein DnaJ, cysteine-rich domain"/>
    <property type="match status" value="1"/>
</dbReference>
<feature type="repeat" description="CXXCXGXG motif" evidence="9">
    <location>
        <begin position="161"/>
        <end position="168"/>
    </location>
</feature>
<dbReference type="PROSITE" id="PS00636">
    <property type="entry name" value="DNAJ_1"/>
    <property type="match status" value="1"/>
</dbReference>
<accession>A0ABT7SPT2</accession>
<dbReference type="PANTHER" id="PTHR43096">
    <property type="entry name" value="DNAJ HOMOLOG 1, MITOCHONDRIAL-RELATED"/>
    <property type="match status" value="1"/>
</dbReference>
<feature type="binding site" evidence="9">
    <location>
        <position position="144"/>
    </location>
    <ligand>
        <name>Zn(2+)</name>
        <dbReference type="ChEBI" id="CHEBI:29105"/>
        <label>1</label>
    </ligand>
</feature>
<dbReference type="NCBIfam" id="NF008035">
    <property type="entry name" value="PRK10767.1"/>
    <property type="match status" value="1"/>
</dbReference>
<dbReference type="PROSITE" id="PS51188">
    <property type="entry name" value="ZF_CR"/>
    <property type="match status" value="1"/>
</dbReference>
<name>A0ABT7SPT2_9GAMM</name>
<keyword evidence="4 9" id="KW-0677">Repeat</keyword>
<dbReference type="Gene3D" id="1.10.287.110">
    <property type="entry name" value="DnaJ domain"/>
    <property type="match status" value="1"/>
</dbReference>
<dbReference type="CDD" id="cd10719">
    <property type="entry name" value="DnaJ_zf"/>
    <property type="match status" value="1"/>
</dbReference>
<dbReference type="RefSeq" id="WP_289410862.1">
    <property type="nucleotide sequence ID" value="NZ_JAUCDY010000008.1"/>
</dbReference>
<dbReference type="GO" id="GO:0016491">
    <property type="term" value="F:oxidoreductase activity"/>
    <property type="evidence" value="ECO:0007669"/>
    <property type="project" value="UniProtKB-KW"/>
</dbReference>
<evidence type="ECO:0000313" key="14">
    <source>
        <dbReference type="Proteomes" id="UP001241056"/>
    </source>
</evidence>
<dbReference type="EMBL" id="JAUCDY010000008">
    <property type="protein sequence ID" value="MDM7858196.1"/>
    <property type="molecule type" value="Genomic_DNA"/>
</dbReference>
<comment type="subcellular location">
    <subcellularLocation>
        <location evidence="9">Cytoplasm</location>
    </subcellularLocation>
</comment>
<dbReference type="InterPro" id="IPR008971">
    <property type="entry name" value="HSP40/DnaJ_pept-bd"/>
</dbReference>
<reference evidence="13 14" key="1">
    <citation type="submission" date="2023-06" db="EMBL/GenBank/DDBJ databases">
        <title>Thiopseudomonas sp. CY1220 draft genome sequence.</title>
        <authorList>
            <person name="Zhao G."/>
            <person name="An M."/>
        </authorList>
    </citation>
    <scope>NUCLEOTIDE SEQUENCE [LARGE SCALE GENOMIC DNA]</scope>
    <source>
        <strain evidence="13 14">CY1220</strain>
    </source>
</reference>
<dbReference type="InterPro" id="IPR012724">
    <property type="entry name" value="DnaJ"/>
</dbReference>
<dbReference type="SUPFAM" id="SSF49493">
    <property type="entry name" value="HSP40/DnaJ peptide-binding domain"/>
    <property type="match status" value="2"/>
</dbReference>
<keyword evidence="6 9" id="KW-0862">Zinc</keyword>
<feature type="binding site" evidence="9">
    <location>
        <position position="161"/>
    </location>
    <ligand>
        <name>Zn(2+)</name>
        <dbReference type="ChEBI" id="CHEBI:29105"/>
        <label>2</label>
    </ligand>
</feature>
<evidence type="ECO:0000256" key="9">
    <source>
        <dbReference type="HAMAP-Rule" id="MF_01152"/>
    </source>
</evidence>
<comment type="domain">
    <text evidence="9">The J domain is necessary and sufficient to stimulate DnaK ATPase activity. Zinc center 1 plays an important role in the autonomous, DnaK-independent chaperone activity of DnaJ. Zinc center 2 is essential for interaction with DnaK and for DnaJ activity.</text>
</comment>
<dbReference type="InterPro" id="IPR001623">
    <property type="entry name" value="DnaJ_domain"/>
</dbReference>
<keyword evidence="1 9" id="KW-0963">Cytoplasm</keyword>
<evidence type="ECO:0000259" key="12">
    <source>
        <dbReference type="PROSITE" id="PS51188"/>
    </source>
</evidence>
<dbReference type="PANTHER" id="PTHR43096:SF48">
    <property type="entry name" value="CHAPERONE PROTEIN DNAJ"/>
    <property type="match status" value="1"/>
</dbReference>
<evidence type="ECO:0000256" key="1">
    <source>
        <dbReference type="ARBA" id="ARBA00022490"/>
    </source>
</evidence>
<dbReference type="Gene3D" id="2.60.260.20">
    <property type="entry name" value="Urease metallochaperone UreE, N-terminal domain"/>
    <property type="match status" value="2"/>
</dbReference>
<sequence length="371" mass="40039">MSKRDFYEVLGVERGASEAEIKKAYRRLAMKYHPDRNPDDKDADDKFKEATAAYEVLSDAQKRQAYDQFGHAGIDPQMGGAGQGGAGFSDIFGDVFSDFFGGGAGRSRGGPQRGSDLRYTIEISLEEAVRGTTVEIRVPTLAECKTCDGSGAKKGTSPSTCSTCQGVGQIRMQQGFFAVQQTCPRCHGSGQTITDPCQTCRGQGRVEETKTLSVKVPAGVDVGDRIRLSGEGEAGVQGGPAGDLYVVVNVKAHDFFERDGRNLHCEVPISIVDAALGGELEVPTLDGRVKLKIPEGTQTGKLFRLRGKGVTPVRGGGVGDLICRVVVETPVSLNKRQRELLEELRETLKDNSHSPKAKGWFDGMKRFFGDK</sequence>
<feature type="domain" description="J" evidence="11">
    <location>
        <begin position="5"/>
        <end position="70"/>
    </location>
</feature>
<feature type="binding site" evidence="9">
    <location>
        <position position="164"/>
    </location>
    <ligand>
        <name>Zn(2+)</name>
        <dbReference type="ChEBI" id="CHEBI:29105"/>
        <label>2</label>
    </ligand>
</feature>
<feature type="repeat" description="CXXCXGXG motif" evidence="9">
    <location>
        <begin position="197"/>
        <end position="204"/>
    </location>
</feature>
<dbReference type="Pfam" id="PF00226">
    <property type="entry name" value="DnaJ"/>
    <property type="match status" value="1"/>
</dbReference>
<evidence type="ECO:0000256" key="10">
    <source>
        <dbReference type="PROSITE-ProRule" id="PRU00546"/>
    </source>
</evidence>
<feature type="zinc finger region" description="CR-type" evidence="10">
    <location>
        <begin position="131"/>
        <end position="209"/>
    </location>
</feature>
<evidence type="ECO:0000256" key="8">
    <source>
        <dbReference type="ARBA" id="ARBA00023186"/>
    </source>
</evidence>
<evidence type="ECO:0000256" key="3">
    <source>
        <dbReference type="ARBA" id="ARBA00022723"/>
    </source>
</evidence>
<dbReference type="InterPro" id="IPR036869">
    <property type="entry name" value="J_dom_sf"/>
</dbReference>
<evidence type="ECO:0000256" key="2">
    <source>
        <dbReference type="ARBA" id="ARBA00022705"/>
    </source>
</evidence>
<organism evidence="13 14">
    <name type="scientific">Thiopseudomonas acetoxidans</name>
    <dbReference type="NCBI Taxonomy" id="3041622"/>
    <lineage>
        <taxon>Bacteria</taxon>
        <taxon>Pseudomonadati</taxon>
        <taxon>Pseudomonadota</taxon>
        <taxon>Gammaproteobacteria</taxon>
        <taxon>Pseudomonadales</taxon>
        <taxon>Pseudomonadaceae</taxon>
        <taxon>Thiopseudomonas</taxon>
    </lineage>
</organism>
<dbReference type="InterPro" id="IPR001305">
    <property type="entry name" value="HSP_DnaJ_Cys-rich_dom"/>
</dbReference>
<keyword evidence="2 9" id="KW-0235">DNA replication</keyword>
<evidence type="ECO:0000313" key="13">
    <source>
        <dbReference type="EMBL" id="MDM7858196.1"/>
    </source>
</evidence>
<evidence type="ECO:0000256" key="7">
    <source>
        <dbReference type="ARBA" id="ARBA00023016"/>
    </source>
</evidence>
<dbReference type="SUPFAM" id="SSF57938">
    <property type="entry name" value="DnaJ/Hsp40 cysteine-rich domain"/>
    <property type="match status" value="1"/>
</dbReference>
<dbReference type="Pfam" id="PF01556">
    <property type="entry name" value="DnaJ_C"/>
    <property type="match status" value="1"/>
</dbReference>
<evidence type="ECO:0000256" key="4">
    <source>
        <dbReference type="ARBA" id="ARBA00022737"/>
    </source>
</evidence>
<protein>
    <recommendedName>
        <fullName evidence="9">Chaperone protein DnaJ</fullName>
    </recommendedName>
</protein>
<feature type="binding site" evidence="9">
    <location>
        <position position="197"/>
    </location>
    <ligand>
        <name>Zn(2+)</name>
        <dbReference type="ChEBI" id="CHEBI:29105"/>
        <label>1</label>
    </ligand>
</feature>
<feature type="binding site" evidence="9">
    <location>
        <position position="147"/>
    </location>
    <ligand>
        <name>Zn(2+)</name>
        <dbReference type="ChEBI" id="CHEBI:29105"/>
        <label>1</label>
    </ligand>
</feature>
<feature type="binding site" evidence="9">
    <location>
        <position position="186"/>
    </location>
    <ligand>
        <name>Zn(2+)</name>
        <dbReference type="ChEBI" id="CHEBI:29105"/>
        <label>2</label>
    </ligand>
</feature>
<comment type="caution">
    <text evidence="13">The sequence shown here is derived from an EMBL/GenBank/DDBJ whole genome shotgun (WGS) entry which is preliminary data.</text>
</comment>
<dbReference type="InterPro" id="IPR036410">
    <property type="entry name" value="HSP_DnaJ_Cys-rich_dom_sf"/>
</dbReference>
<keyword evidence="5 9" id="KW-0863">Zinc-finger</keyword>
<gene>
    <name evidence="9 13" type="primary">dnaJ</name>
    <name evidence="13" type="ORF">QEZ41_07880</name>
</gene>
<dbReference type="Pfam" id="PF00684">
    <property type="entry name" value="DnaJ_CXXCXGXG"/>
    <property type="match status" value="1"/>
</dbReference>
<comment type="function">
    <text evidence="9">Participates actively in the response to hyperosmotic and heat shock by preventing the aggregation of stress-denatured proteins and by disaggregating proteins, also in an autonomous, DnaK-independent fashion. Unfolded proteins bind initially to DnaJ; upon interaction with the DnaJ-bound protein, DnaK hydrolyzes its bound ATP, resulting in the formation of a stable complex. GrpE releases ADP from DnaK; ATP binding to DnaK triggers the release of the substrate protein, thus completing the reaction cycle. Several rounds of ATP-dependent interactions between DnaJ, DnaK and GrpE are required for fully efficient folding. Also involved, together with DnaK and GrpE, in the DNA replication of plasmids through activation of initiation proteins.</text>
</comment>
<keyword evidence="8 9" id="KW-0143">Chaperone</keyword>
<keyword evidence="13" id="KW-0560">Oxidoreductase</keyword>
<dbReference type="InterPro" id="IPR002939">
    <property type="entry name" value="DnaJ_C"/>
</dbReference>
<dbReference type="NCBIfam" id="TIGR02349">
    <property type="entry name" value="DnaJ_bact"/>
    <property type="match status" value="1"/>
</dbReference>
<comment type="similarity">
    <text evidence="9">Belongs to the DnaJ family.</text>
</comment>
<feature type="binding site" evidence="9">
    <location>
        <position position="183"/>
    </location>
    <ligand>
        <name>Zn(2+)</name>
        <dbReference type="ChEBI" id="CHEBI:29105"/>
        <label>2</label>
    </ligand>
</feature>
<feature type="repeat" description="CXXCXGXG motif" evidence="9">
    <location>
        <begin position="183"/>
        <end position="190"/>
    </location>
</feature>